<proteinExistence type="predicted"/>
<sequence length="452" mass="51278">MVVFTLCSVILQTWRDGKAFVGHGVHALFDVMKLACDQISYVTFLCCLMIPGTPVNIIVGSHVWAEDPEVAWIDGEIKGDISNIYLKDTEAPAAGVDDMTKLAYLHEPGVIYNLAARFSLNEIYVLCCTAIHFNLHDNKYLKNPSVTFRQFYNIRAMINEHGSQSILVSGESGAGKTETTKMLMRYLAFMGGRSGTEGRTVEQVLEDAKKFKLGDPRTFHYLNQTNCYEVANIDDGREYLETRNAMDVVGINQKEGAETWRYIALLDEAWSDEKSACVAICDRFGLKRYQIGKSKVFLWAGQMAELDARRTEVLATAAKRIQRQIRTYLTRKEFIILRRATINMQKHRREVKSLFFDNAVNSMIHTQCNTMVEQHSYTNPEMLPAPLTAVVGATKIFQMRYNKSSKPGAIDFVMDRVFDDATPATETNTSSKRISQDDIDDRKLKRSTHHQD</sequence>
<evidence type="ECO:0000313" key="1">
    <source>
        <dbReference type="EMBL" id="KAI3681378.1"/>
    </source>
</evidence>
<evidence type="ECO:0000313" key="2">
    <source>
        <dbReference type="Proteomes" id="UP001055879"/>
    </source>
</evidence>
<protein>
    <submittedName>
        <fullName evidence="1">Uncharacterized protein</fullName>
    </submittedName>
</protein>
<comment type="caution">
    <text evidence="1">The sequence shown here is derived from an EMBL/GenBank/DDBJ whole genome shotgun (WGS) entry which is preliminary data.</text>
</comment>
<name>A0ACB8Y8G5_ARCLA</name>
<dbReference type="EMBL" id="CM042059">
    <property type="protein sequence ID" value="KAI3681378.1"/>
    <property type="molecule type" value="Genomic_DNA"/>
</dbReference>
<dbReference type="Proteomes" id="UP001055879">
    <property type="component" value="Linkage Group LG13"/>
</dbReference>
<accession>A0ACB8Y8G5</accession>
<organism evidence="1 2">
    <name type="scientific">Arctium lappa</name>
    <name type="common">Greater burdock</name>
    <name type="synonym">Lappa major</name>
    <dbReference type="NCBI Taxonomy" id="4217"/>
    <lineage>
        <taxon>Eukaryota</taxon>
        <taxon>Viridiplantae</taxon>
        <taxon>Streptophyta</taxon>
        <taxon>Embryophyta</taxon>
        <taxon>Tracheophyta</taxon>
        <taxon>Spermatophyta</taxon>
        <taxon>Magnoliopsida</taxon>
        <taxon>eudicotyledons</taxon>
        <taxon>Gunneridae</taxon>
        <taxon>Pentapetalae</taxon>
        <taxon>asterids</taxon>
        <taxon>campanulids</taxon>
        <taxon>Asterales</taxon>
        <taxon>Asteraceae</taxon>
        <taxon>Carduoideae</taxon>
        <taxon>Cardueae</taxon>
        <taxon>Arctiinae</taxon>
        <taxon>Arctium</taxon>
    </lineage>
</organism>
<keyword evidence="2" id="KW-1185">Reference proteome</keyword>
<gene>
    <name evidence="1" type="ORF">L6452_36172</name>
</gene>
<reference evidence="2" key="1">
    <citation type="journal article" date="2022" name="Mol. Ecol. Resour.">
        <title>The genomes of chicory, endive, great burdock and yacon provide insights into Asteraceae palaeo-polyploidization history and plant inulin production.</title>
        <authorList>
            <person name="Fan W."/>
            <person name="Wang S."/>
            <person name="Wang H."/>
            <person name="Wang A."/>
            <person name="Jiang F."/>
            <person name="Liu H."/>
            <person name="Zhao H."/>
            <person name="Xu D."/>
            <person name="Zhang Y."/>
        </authorList>
    </citation>
    <scope>NUCLEOTIDE SEQUENCE [LARGE SCALE GENOMIC DNA]</scope>
    <source>
        <strain evidence="2">cv. Niubang</strain>
    </source>
</reference>
<reference evidence="1 2" key="2">
    <citation type="journal article" date="2022" name="Mol. Ecol. Resour.">
        <title>The genomes of chicory, endive, great burdock and yacon provide insights into Asteraceae paleo-polyploidization history and plant inulin production.</title>
        <authorList>
            <person name="Fan W."/>
            <person name="Wang S."/>
            <person name="Wang H."/>
            <person name="Wang A."/>
            <person name="Jiang F."/>
            <person name="Liu H."/>
            <person name="Zhao H."/>
            <person name="Xu D."/>
            <person name="Zhang Y."/>
        </authorList>
    </citation>
    <scope>NUCLEOTIDE SEQUENCE [LARGE SCALE GENOMIC DNA]</scope>
    <source>
        <strain evidence="2">cv. Niubang</strain>
    </source>
</reference>